<keyword evidence="1" id="KW-0732">Signal</keyword>
<feature type="signal peptide" evidence="1">
    <location>
        <begin position="1"/>
        <end position="20"/>
    </location>
</feature>
<evidence type="ECO:0000256" key="1">
    <source>
        <dbReference type="SAM" id="SignalP"/>
    </source>
</evidence>
<feature type="chain" id="PRO_5041235576" evidence="1">
    <location>
        <begin position="21"/>
        <end position="249"/>
    </location>
</feature>
<comment type="caution">
    <text evidence="2">The sequence shown here is derived from an EMBL/GenBank/DDBJ whole genome shotgun (WGS) entry which is preliminary data.</text>
</comment>
<proteinExistence type="predicted"/>
<protein>
    <submittedName>
        <fullName evidence="2">Uncharacterized protein</fullName>
    </submittedName>
</protein>
<evidence type="ECO:0000313" key="3">
    <source>
        <dbReference type="Proteomes" id="UP001174691"/>
    </source>
</evidence>
<dbReference type="AlphaFoldDB" id="A0AA38VLZ0"/>
<dbReference type="PROSITE" id="PS51257">
    <property type="entry name" value="PROKAR_LIPOPROTEIN"/>
    <property type="match status" value="1"/>
</dbReference>
<accession>A0AA38VLZ0</accession>
<keyword evidence="3" id="KW-1185">Reference proteome</keyword>
<sequence length="249" mass="25828">MYTRGFHITALLAAAATANAAVAACGADNCYRALFPCQSAAAWSTASAFCATITAGGTTATNYPTRATAACGTTPARYLSACGCGPTCTPTPTATPCPALGLVPNGDFECGLTSWTVQVPDTAASASVVSPGNTGSKAFEVHTRSAPITPEMGVSARIISDTINAAANVPCKLTFASFFTNADAGFIGVMINDAPVYTVDAHDAPAGVWNQNYIDYTPSTDRVVIKFEFLFGPYPSYARIDTVNFNYLH</sequence>
<organism evidence="2 3">
    <name type="scientific">Coniochaeta hoffmannii</name>
    <dbReference type="NCBI Taxonomy" id="91930"/>
    <lineage>
        <taxon>Eukaryota</taxon>
        <taxon>Fungi</taxon>
        <taxon>Dikarya</taxon>
        <taxon>Ascomycota</taxon>
        <taxon>Pezizomycotina</taxon>
        <taxon>Sordariomycetes</taxon>
        <taxon>Sordariomycetidae</taxon>
        <taxon>Coniochaetales</taxon>
        <taxon>Coniochaetaceae</taxon>
        <taxon>Coniochaeta</taxon>
    </lineage>
</organism>
<dbReference type="EMBL" id="JANBVN010000184">
    <property type="protein sequence ID" value="KAJ9134382.1"/>
    <property type="molecule type" value="Genomic_DNA"/>
</dbReference>
<dbReference type="Proteomes" id="UP001174691">
    <property type="component" value="Unassembled WGS sequence"/>
</dbReference>
<dbReference type="Gene3D" id="2.60.120.260">
    <property type="entry name" value="Galactose-binding domain-like"/>
    <property type="match status" value="1"/>
</dbReference>
<evidence type="ECO:0000313" key="2">
    <source>
        <dbReference type="EMBL" id="KAJ9134382.1"/>
    </source>
</evidence>
<gene>
    <name evidence="2" type="ORF">NKR19_g8707</name>
</gene>
<reference evidence="2" key="1">
    <citation type="submission" date="2022-07" db="EMBL/GenBank/DDBJ databases">
        <title>Fungi with potential for degradation of polypropylene.</title>
        <authorList>
            <person name="Gostincar C."/>
        </authorList>
    </citation>
    <scope>NUCLEOTIDE SEQUENCE</scope>
    <source>
        <strain evidence="2">EXF-13287</strain>
    </source>
</reference>
<name>A0AA38VLZ0_9PEZI</name>